<proteinExistence type="predicted"/>
<protein>
    <submittedName>
        <fullName evidence="1">Uncharacterized protein</fullName>
    </submittedName>
</protein>
<dbReference type="EMBL" id="BMMN01000001">
    <property type="protein sequence ID" value="GGN97439.1"/>
    <property type="molecule type" value="Genomic_DNA"/>
</dbReference>
<accession>A0A8H9GT73</accession>
<comment type="caution">
    <text evidence="1">The sequence shown here is derived from an EMBL/GenBank/DDBJ whole genome shotgun (WGS) entry which is preliminary data.</text>
</comment>
<dbReference type="Gene3D" id="3.40.50.300">
    <property type="entry name" value="P-loop containing nucleotide triphosphate hydrolases"/>
    <property type="match status" value="1"/>
</dbReference>
<gene>
    <name evidence="1" type="ORF">GCM10011574_00990</name>
</gene>
<reference evidence="1" key="2">
    <citation type="submission" date="2020-09" db="EMBL/GenBank/DDBJ databases">
        <authorList>
            <person name="Sun Q."/>
            <person name="Zhou Y."/>
        </authorList>
    </citation>
    <scope>NUCLEOTIDE SEQUENCE</scope>
    <source>
        <strain evidence="1">CGMCC 4.7138</strain>
    </source>
</reference>
<sequence>MRRESFAVAKLDLCLERLREEEFAEHVWTDRLMIPQVADRIAASAGLTLTPNTDNALRGRLRQAWTGIKHIRFD</sequence>
<evidence type="ECO:0000313" key="2">
    <source>
        <dbReference type="Proteomes" id="UP000653480"/>
    </source>
</evidence>
<name>A0A8H9GT73_9ACTN</name>
<dbReference type="AlphaFoldDB" id="A0A8H9GT73"/>
<keyword evidence="2" id="KW-1185">Reference proteome</keyword>
<organism evidence="1 2">
    <name type="scientific">Microbispora bryophytorum</name>
    <dbReference type="NCBI Taxonomy" id="1460882"/>
    <lineage>
        <taxon>Bacteria</taxon>
        <taxon>Bacillati</taxon>
        <taxon>Actinomycetota</taxon>
        <taxon>Actinomycetes</taxon>
        <taxon>Streptosporangiales</taxon>
        <taxon>Streptosporangiaceae</taxon>
        <taxon>Microbispora</taxon>
    </lineage>
</organism>
<dbReference type="Proteomes" id="UP000653480">
    <property type="component" value="Unassembled WGS sequence"/>
</dbReference>
<reference evidence="1" key="1">
    <citation type="journal article" date="2014" name="Int. J. Syst. Evol. Microbiol.">
        <title>Complete genome sequence of Corynebacterium casei LMG S-19264T (=DSM 44701T), isolated from a smear-ripened cheese.</title>
        <authorList>
            <consortium name="US DOE Joint Genome Institute (JGI-PGF)"/>
            <person name="Walter F."/>
            <person name="Albersmeier A."/>
            <person name="Kalinowski J."/>
            <person name="Ruckert C."/>
        </authorList>
    </citation>
    <scope>NUCLEOTIDE SEQUENCE</scope>
    <source>
        <strain evidence="1">CGMCC 4.7138</strain>
    </source>
</reference>
<evidence type="ECO:0000313" key="1">
    <source>
        <dbReference type="EMBL" id="GGN97439.1"/>
    </source>
</evidence>
<dbReference type="InterPro" id="IPR027417">
    <property type="entry name" value="P-loop_NTPase"/>
</dbReference>